<reference evidence="1" key="1">
    <citation type="submission" date="2022-10" db="EMBL/GenBank/DDBJ databases">
        <title>Culturing micro-colonial fungi from biological soil crusts in the Mojave desert and describing Neophaeococcomyces mojavensis, and introducing the new genera and species Taxawa tesnikishii.</title>
        <authorList>
            <person name="Kurbessoian T."/>
            <person name="Stajich J.E."/>
        </authorList>
    </citation>
    <scope>NUCLEOTIDE SEQUENCE</scope>
    <source>
        <strain evidence="1">JES_112</strain>
    </source>
</reference>
<sequence length="518" mass="57391">MPTIYNMFYGAPPYMHEQMASNLLSALANYPVHASQLRQLGPEACATLYPMLYPVIYSIADVLMPGWQQYTRPAPVVPHSTTATPQPPYLLGTNRLIAPTAQTPEPRTPMQVHGADLSSLAQAFQNTHLSGGRVNVDGGAGGGSRRSDTSLVGCVQEIDEDENEDEEDSIGDQDRDAREAKRRVRQLRRHNPAAYQAVRQKLRESQQRDLSTGETARMWIENFLRLPLWEERPASEPLSAPTQRAKLRAARQKLDDAVTGHNDAKELMVSSIATWLRNPDGPGLVMGIHGPPGNGKTSLVDRGLAQAMGRPIYKIGCGGIGDASVLRGDRSVYIGSGPGKIAQALMAACTTRIILLFDELDRVSTRYGPEVHDVICNLTDPSRNYQFEDTYFGNVPLDLSKATIICTFNNESRLDAALKDRMGQIIRTHGLDYEQKIDITRRFLIPDALKQTHLTDEITFSDSAIRYVVSLCVDDLGARGIKSYIKRIVGRANCAMIEDERSHFTVDEAYARSVIRTR</sequence>
<evidence type="ECO:0000313" key="2">
    <source>
        <dbReference type="Proteomes" id="UP001172386"/>
    </source>
</evidence>
<dbReference type="EMBL" id="JAPDRQ010000024">
    <property type="protein sequence ID" value="KAJ9661297.1"/>
    <property type="molecule type" value="Genomic_DNA"/>
</dbReference>
<gene>
    <name evidence="1" type="ORF">H2198_002040</name>
</gene>
<keyword evidence="2" id="KW-1185">Reference proteome</keyword>
<comment type="caution">
    <text evidence="1">The sequence shown here is derived from an EMBL/GenBank/DDBJ whole genome shotgun (WGS) entry which is preliminary data.</text>
</comment>
<name>A0ACC3AFS8_9EURO</name>
<evidence type="ECO:0000313" key="1">
    <source>
        <dbReference type="EMBL" id="KAJ9661297.1"/>
    </source>
</evidence>
<dbReference type="Proteomes" id="UP001172386">
    <property type="component" value="Unassembled WGS sequence"/>
</dbReference>
<organism evidence="1 2">
    <name type="scientific">Neophaeococcomyces mojaviensis</name>
    <dbReference type="NCBI Taxonomy" id="3383035"/>
    <lineage>
        <taxon>Eukaryota</taxon>
        <taxon>Fungi</taxon>
        <taxon>Dikarya</taxon>
        <taxon>Ascomycota</taxon>
        <taxon>Pezizomycotina</taxon>
        <taxon>Eurotiomycetes</taxon>
        <taxon>Chaetothyriomycetidae</taxon>
        <taxon>Chaetothyriales</taxon>
        <taxon>Chaetothyriales incertae sedis</taxon>
        <taxon>Neophaeococcomyces</taxon>
    </lineage>
</organism>
<protein>
    <submittedName>
        <fullName evidence="1">Uncharacterized protein</fullName>
    </submittedName>
</protein>
<proteinExistence type="predicted"/>
<accession>A0ACC3AFS8</accession>